<sequence length="165" mass="18692">MWIPWSPAADSICARSQDIHDHGAVSHNCILIGTDATYALISFASTNSTATSKLEKANYRAPHILFMTCYKCNRMACMEKCLLNYDPDHEEPVVFSYEEYIKEPFWITVTNKLDTYPYSVHRKDNGDFGRVDIRLMGMFIDTDCSMHDVDVDSCSILVSATPGFI</sequence>
<name>A0A420IXU7_9PEZI</name>
<evidence type="ECO:0000313" key="1">
    <source>
        <dbReference type="EMBL" id="RKF79381.1"/>
    </source>
</evidence>
<dbReference type="Proteomes" id="UP000285405">
    <property type="component" value="Unassembled WGS sequence"/>
</dbReference>
<gene>
    <name evidence="1" type="ORF">GcC1_047023</name>
</gene>
<reference evidence="1 2" key="1">
    <citation type="journal article" date="2018" name="BMC Genomics">
        <title>Comparative genome analyses reveal sequence features reflecting distinct modes of host-adaptation between dicot and monocot powdery mildew.</title>
        <authorList>
            <person name="Wu Y."/>
            <person name="Ma X."/>
            <person name="Pan Z."/>
            <person name="Kale S.D."/>
            <person name="Song Y."/>
            <person name="King H."/>
            <person name="Zhang Q."/>
            <person name="Presley C."/>
            <person name="Deng X."/>
            <person name="Wei C.I."/>
            <person name="Xiao S."/>
        </authorList>
    </citation>
    <scope>NUCLEOTIDE SEQUENCE [LARGE SCALE GENOMIC DNA]</scope>
    <source>
        <strain evidence="1">UCSC1</strain>
    </source>
</reference>
<protein>
    <submittedName>
        <fullName evidence="1">Uncharacterized protein</fullName>
    </submittedName>
</protein>
<proteinExistence type="predicted"/>
<evidence type="ECO:0000313" key="2">
    <source>
        <dbReference type="Proteomes" id="UP000285405"/>
    </source>
</evidence>
<dbReference type="EMBL" id="MCBR01004736">
    <property type="protein sequence ID" value="RKF79381.1"/>
    <property type="molecule type" value="Genomic_DNA"/>
</dbReference>
<comment type="caution">
    <text evidence="1">The sequence shown here is derived from an EMBL/GenBank/DDBJ whole genome shotgun (WGS) entry which is preliminary data.</text>
</comment>
<accession>A0A420IXU7</accession>
<organism evidence="1 2">
    <name type="scientific">Golovinomyces cichoracearum</name>
    <dbReference type="NCBI Taxonomy" id="62708"/>
    <lineage>
        <taxon>Eukaryota</taxon>
        <taxon>Fungi</taxon>
        <taxon>Dikarya</taxon>
        <taxon>Ascomycota</taxon>
        <taxon>Pezizomycotina</taxon>
        <taxon>Leotiomycetes</taxon>
        <taxon>Erysiphales</taxon>
        <taxon>Erysiphaceae</taxon>
        <taxon>Golovinomyces</taxon>
    </lineage>
</organism>
<dbReference type="AlphaFoldDB" id="A0A420IXU7"/>